<reference evidence="3 4" key="1">
    <citation type="journal article" date="2011" name="Stand. Genomic Sci.">
        <title>Complete genome sequence of Rhodospirillum rubrum type strain (S1).</title>
        <authorList>
            <person name="Munk A.C."/>
            <person name="Copeland A."/>
            <person name="Lucas S."/>
            <person name="Lapidus A."/>
            <person name="Del Rio T.G."/>
            <person name="Barry K."/>
            <person name="Detter J.C."/>
            <person name="Hammon N."/>
            <person name="Israni S."/>
            <person name="Pitluck S."/>
            <person name="Brettin T."/>
            <person name="Bruce D."/>
            <person name="Han C."/>
            <person name="Tapia R."/>
            <person name="Gilna P."/>
            <person name="Schmutz J."/>
            <person name="Larimer F."/>
            <person name="Land M."/>
            <person name="Kyrpides N.C."/>
            <person name="Mavromatis K."/>
            <person name="Richardson P."/>
            <person name="Rohde M."/>
            <person name="Goker M."/>
            <person name="Klenk H.P."/>
            <person name="Zhang Y."/>
            <person name="Roberts G.P."/>
            <person name="Reslewic S."/>
            <person name="Schwartz D.C."/>
        </authorList>
    </citation>
    <scope>NUCLEOTIDE SEQUENCE [LARGE SCALE GENOMIC DNA]</scope>
    <source>
        <strain evidence="4">ATCC 11170 / ATH 1.1.1 / DSM 467 / LMG 4362 / NCIMB 8255 / S1</strain>
    </source>
</reference>
<dbReference type="AlphaFoldDB" id="Q2RP07"/>
<dbReference type="eggNOG" id="COG1396">
    <property type="taxonomic scope" value="Bacteria"/>
</dbReference>
<sequence>MELGQQIGRKIRTLRERRGLTQSQLASLLGKSGETISNFERGKVVTSIQTLDQMAKVLNVRLMDFFDGVAVGAADRQHRAERARSSHAQTVRNAADLLPEEDLEILAGLATLLESRRRREGGKGE</sequence>
<proteinExistence type="predicted"/>
<dbReference type="Gene3D" id="1.10.260.40">
    <property type="entry name" value="lambda repressor-like DNA-binding domains"/>
    <property type="match status" value="1"/>
</dbReference>
<dbReference type="Proteomes" id="UP000001929">
    <property type="component" value="Chromosome"/>
</dbReference>
<dbReference type="SMART" id="SM00530">
    <property type="entry name" value="HTH_XRE"/>
    <property type="match status" value="1"/>
</dbReference>
<dbReference type="EMBL" id="CP000230">
    <property type="protein sequence ID" value="ABC24138.1"/>
    <property type="molecule type" value="Genomic_DNA"/>
</dbReference>
<dbReference type="InterPro" id="IPR010982">
    <property type="entry name" value="Lambda_DNA-bd_dom_sf"/>
</dbReference>
<dbReference type="PANTHER" id="PTHR46797">
    <property type="entry name" value="HTH-TYPE TRANSCRIPTIONAL REGULATOR"/>
    <property type="match status" value="1"/>
</dbReference>
<dbReference type="STRING" id="269796.Rru_A3344"/>
<keyword evidence="1" id="KW-0238">DNA-binding</keyword>
<evidence type="ECO:0000256" key="1">
    <source>
        <dbReference type="ARBA" id="ARBA00023125"/>
    </source>
</evidence>
<dbReference type="InterPro" id="IPR001387">
    <property type="entry name" value="Cro/C1-type_HTH"/>
</dbReference>
<dbReference type="PhylomeDB" id="Q2RP07"/>
<dbReference type="PANTHER" id="PTHR46797:SF1">
    <property type="entry name" value="METHYLPHOSPHONATE SYNTHASE"/>
    <property type="match status" value="1"/>
</dbReference>
<dbReference type="PROSITE" id="PS50943">
    <property type="entry name" value="HTH_CROC1"/>
    <property type="match status" value="1"/>
</dbReference>
<feature type="domain" description="HTH cro/C1-type" evidence="2">
    <location>
        <begin position="11"/>
        <end position="66"/>
    </location>
</feature>
<dbReference type="CDD" id="cd00093">
    <property type="entry name" value="HTH_XRE"/>
    <property type="match status" value="1"/>
</dbReference>
<dbReference type="HOGENOM" id="CLU_066192_17_5_5"/>
<keyword evidence="4" id="KW-1185">Reference proteome</keyword>
<evidence type="ECO:0000313" key="3">
    <source>
        <dbReference type="EMBL" id="ABC24138.1"/>
    </source>
</evidence>
<dbReference type="Pfam" id="PF01381">
    <property type="entry name" value="HTH_3"/>
    <property type="match status" value="1"/>
</dbReference>
<gene>
    <name evidence="3" type="ordered locus">Rru_A3344</name>
</gene>
<organism evidence="3 4">
    <name type="scientific">Rhodospirillum rubrum (strain ATCC 11170 / ATH 1.1.1 / DSM 467 / LMG 4362 / NCIMB 8255 / S1)</name>
    <dbReference type="NCBI Taxonomy" id="269796"/>
    <lineage>
        <taxon>Bacteria</taxon>
        <taxon>Pseudomonadati</taxon>
        <taxon>Pseudomonadota</taxon>
        <taxon>Alphaproteobacteria</taxon>
        <taxon>Rhodospirillales</taxon>
        <taxon>Rhodospirillaceae</taxon>
        <taxon>Rhodospirillum</taxon>
    </lineage>
</organism>
<dbReference type="InterPro" id="IPR050807">
    <property type="entry name" value="TransReg_Diox_bact_type"/>
</dbReference>
<dbReference type="EnsemblBacteria" id="ABC24138">
    <property type="protein sequence ID" value="ABC24138"/>
    <property type="gene ID" value="Rru_A3344"/>
</dbReference>
<dbReference type="SUPFAM" id="SSF47413">
    <property type="entry name" value="lambda repressor-like DNA-binding domains"/>
    <property type="match status" value="1"/>
</dbReference>
<dbReference type="GO" id="GO:0003677">
    <property type="term" value="F:DNA binding"/>
    <property type="evidence" value="ECO:0007669"/>
    <property type="project" value="UniProtKB-KW"/>
</dbReference>
<accession>Q2RP07</accession>
<dbReference type="GO" id="GO:0003700">
    <property type="term" value="F:DNA-binding transcription factor activity"/>
    <property type="evidence" value="ECO:0007669"/>
    <property type="project" value="TreeGrafter"/>
</dbReference>
<protein>
    <submittedName>
        <fullName evidence="3">Transcriptional regulator, XRE family</fullName>
    </submittedName>
</protein>
<dbReference type="KEGG" id="rru:Rru_A3344"/>
<name>Q2RP07_RHORT</name>
<evidence type="ECO:0000259" key="2">
    <source>
        <dbReference type="PROSITE" id="PS50943"/>
    </source>
</evidence>
<dbReference type="GO" id="GO:0005829">
    <property type="term" value="C:cytosol"/>
    <property type="evidence" value="ECO:0007669"/>
    <property type="project" value="TreeGrafter"/>
</dbReference>
<dbReference type="PATRIC" id="fig|269796.9.peg.3458"/>
<evidence type="ECO:0000313" key="4">
    <source>
        <dbReference type="Proteomes" id="UP000001929"/>
    </source>
</evidence>